<dbReference type="Gene3D" id="6.10.250.2080">
    <property type="match status" value="1"/>
</dbReference>
<proteinExistence type="inferred from homology"/>
<evidence type="ECO:0000256" key="11">
    <source>
        <dbReference type="ARBA" id="ARBA00023225"/>
    </source>
</evidence>
<evidence type="ECO:0000256" key="1">
    <source>
        <dbReference type="ARBA" id="ARBA00004651"/>
    </source>
</evidence>
<feature type="region of interest" description="Disordered" evidence="14">
    <location>
        <begin position="1"/>
        <end position="25"/>
    </location>
</feature>
<keyword evidence="9 13" id="KW-1133">Transmembrane helix</keyword>
<dbReference type="PANTHER" id="PTHR30531">
    <property type="entry name" value="FLAGELLAR BIOSYNTHETIC PROTEIN FLHB"/>
    <property type="match status" value="1"/>
</dbReference>
<dbReference type="PANTHER" id="PTHR30531:SF12">
    <property type="entry name" value="FLAGELLAR BIOSYNTHETIC PROTEIN FLHB"/>
    <property type="match status" value="1"/>
</dbReference>
<reference evidence="16" key="1">
    <citation type="journal article" date="2019" name="Int. J. Syst. Evol. Microbiol.">
        <title>The Global Catalogue of Microorganisms (GCM) 10K type strain sequencing project: providing services to taxonomists for standard genome sequencing and annotation.</title>
        <authorList>
            <consortium name="The Broad Institute Genomics Platform"/>
            <consortium name="The Broad Institute Genome Sequencing Center for Infectious Disease"/>
            <person name="Wu L."/>
            <person name="Ma J."/>
        </authorList>
    </citation>
    <scope>NUCLEOTIDE SEQUENCE [LARGE SCALE GENOMIC DNA]</scope>
    <source>
        <strain evidence="16">CECT 7398</strain>
    </source>
</reference>
<name>A0ABT8BRM4_9VIBR</name>
<keyword evidence="15" id="KW-0282">Flagellum</keyword>
<comment type="subcellular location">
    <subcellularLocation>
        <location evidence="1">Cell membrane</location>
        <topology evidence="1">Multi-pass membrane protein</topology>
    </subcellularLocation>
</comment>
<dbReference type="NCBIfam" id="TIGR00328">
    <property type="entry name" value="flhB"/>
    <property type="match status" value="1"/>
</dbReference>
<evidence type="ECO:0000256" key="13">
    <source>
        <dbReference type="RuleBase" id="RU364091"/>
    </source>
</evidence>
<feature type="transmembrane region" description="Helical" evidence="13">
    <location>
        <begin position="33"/>
        <end position="57"/>
    </location>
</feature>
<evidence type="ECO:0000256" key="8">
    <source>
        <dbReference type="ARBA" id="ARBA00022927"/>
    </source>
</evidence>
<dbReference type="RefSeq" id="WP_170882410.1">
    <property type="nucleotide sequence ID" value="NZ_JABEYA020000002.1"/>
</dbReference>
<dbReference type="Gene3D" id="3.40.1690.10">
    <property type="entry name" value="secretion proteins EscU"/>
    <property type="match status" value="1"/>
</dbReference>
<dbReference type="SUPFAM" id="SSF160544">
    <property type="entry name" value="EscU C-terminal domain-like"/>
    <property type="match status" value="1"/>
</dbReference>
<keyword evidence="16" id="KW-1185">Reference proteome</keyword>
<evidence type="ECO:0000256" key="10">
    <source>
        <dbReference type="ARBA" id="ARBA00023136"/>
    </source>
</evidence>
<evidence type="ECO:0000256" key="2">
    <source>
        <dbReference type="ARBA" id="ARBA00010690"/>
    </source>
</evidence>
<dbReference type="InterPro" id="IPR006135">
    <property type="entry name" value="T3SS_substrate_exporter"/>
</dbReference>
<keyword evidence="4 13" id="KW-0813">Transport</keyword>
<feature type="compositionally biased region" description="Basic and acidic residues" evidence="14">
    <location>
        <begin position="1"/>
        <end position="14"/>
    </location>
</feature>
<evidence type="ECO:0000256" key="5">
    <source>
        <dbReference type="ARBA" id="ARBA00022475"/>
    </source>
</evidence>
<keyword evidence="5 13" id="KW-1003">Cell membrane</keyword>
<gene>
    <name evidence="13 15" type="primary">flhB</name>
    <name evidence="15" type="ORF">QWZ16_07065</name>
</gene>
<feature type="transmembrane region" description="Helical" evidence="13">
    <location>
        <begin position="184"/>
        <end position="207"/>
    </location>
</feature>
<dbReference type="PRINTS" id="PR00950">
    <property type="entry name" value="TYPE3IMSPROT"/>
</dbReference>
<organism evidence="15 16">
    <name type="scientific">Vibrio ostreicida</name>
    <dbReference type="NCBI Taxonomy" id="526588"/>
    <lineage>
        <taxon>Bacteria</taxon>
        <taxon>Pseudomonadati</taxon>
        <taxon>Pseudomonadota</taxon>
        <taxon>Gammaproteobacteria</taxon>
        <taxon>Vibrionales</taxon>
        <taxon>Vibrionaceae</taxon>
        <taxon>Vibrio</taxon>
    </lineage>
</organism>
<keyword evidence="7 13" id="KW-1005">Bacterial flagellum biogenesis</keyword>
<keyword evidence="15" id="KW-0969">Cilium</keyword>
<dbReference type="InterPro" id="IPR006136">
    <property type="entry name" value="FlhB"/>
</dbReference>
<dbReference type="InterPro" id="IPR029025">
    <property type="entry name" value="T3SS_substrate_exporter_C"/>
</dbReference>
<comment type="similarity">
    <text evidence="2 13">Belongs to the type III secretion exporter family.</text>
</comment>
<comment type="function">
    <text evidence="12 13">Required for formation of the rod structure in the basal body of the flagellar apparatus. Together with FliI and FliH, may constitute the export apparatus of flagellin.</text>
</comment>
<evidence type="ECO:0000256" key="6">
    <source>
        <dbReference type="ARBA" id="ARBA00022692"/>
    </source>
</evidence>
<keyword evidence="10 13" id="KW-0472">Membrane</keyword>
<dbReference type="EMBL" id="JAUFQC010000001">
    <property type="protein sequence ID" value="MDN3609462.1"/>
    <property type="molecule type" value="Genomic_DNA"/>
</dbReference>
<dbReference type="Pfam" id="PF01312">
    <property type="entry name" value="Bac_export_2"/>
    <property type="match status" value="1"/>
</dbReference>
<keyword evidence="6 13" id="KW-0812">Transmembrane</keyword>
<protein>
    <recommendedName>
        <fullName evidence="3 13">Flagellar biosynthetic protein FlhB</fullName>
    </recommendedName>
</protein>
<sequence>MSEQSSQDKTEKASPQKIKKTRKEGQIPRAKEFTTATIFLAVAVYFYSQIGAIWAALSGVFRYNMTLNKEDLANPMQMIEQLGHSLGTIIYLLIPMFVVIIVVTLASTMVLGGWLFRPESAFPKLSKLNPLNGIKRIFSTRSLVELLKSTLKVAVIFSVLYAYLNNHLQPLLGMQRLSLEQGVVNVMMILFDGLLMMGFVLLLFGVLDIPYQRWEHMKELKMTKQELKEEYKNNEGSPEVKQRIRQIQQQFARRKIEKMVPTADVIITNPTHYAVAVKYDSSVSDAPFVVAKGVDETAMHIQRIARENNVEIITSPPLTRAIYHTTAIEQSVPSQLYIAVAHILTYVMQLKAFRTGYGEKPIALPHFAIPKHLQH</sequence>
<keyword evidence="15" id="KW-0966">Cell projection</keyword>
<evidence type="ECO:0000256" key="7">
    <source>
        <dbReference type="ARBA" id="ARBA00022795"/>
    </source>
</evidence>
<evidence type="ECO:0000256" key="9">
    <source>
        <dbReference type="ARBA" id="ARBA00022989"/>
    </source>
</evidence>
<keyword evidence="11 13" id="KW-1006">Bacterial flagellum protein export</keyword>
<keyword evidence="8 13" id="KW-0653">Protein transport</keyword>
<evidence type="ECO:0000313" key="16">
    <source>
        <dbReference type="Proteomes" id="UP001238540"/>
    </source>
</evidence>
<evidence type="ECO:0000256" key="3">
    <source>
        <dbReference type="ARBA" id="ARBA00021622"/>
    </source>
</evidence>
<evidence type="ECO:0000256" key="12">
    <source>
        <dbReference type="ARBA" id="ARBA00025078"/>
    </source>
</evidence>
<evidence type="ECO:0000256" key="14">
    <source>
        <dbReference type="SAM" id="MobiDB-lite"/>
    </source>
</evidence>
<comment type="caution">
    <text evidence="15">The sequence shown here is derived from an EMBL/GenBank/DDBJ whole genome shotgun (WGS) entry which is preliminary data.</text>
</comment>
<dbReference type="Proteomes" id="UP001238540">
    <property type="component" value="Unassembled WGS sequence"/>
</dbReference>
<accession>A0ABT8BRM4</accession>
<feature type="transmembrane region" description="Helical" evidence="13">
    <location>
        <begin position="89"/>
        <end position="116"/>
    </location>
</feature>
<feature type="transmembrane region" description="Helical" evidence="13">
    <location>
        <begin position="146"/>
        <end position="164"/>
    </location>
</feature>
<evidence type="ECO:0000313" key="15">
    <source>
        <dbReference type="EMBL" id="MDN3609462.1"/>
    </source>
</evidence>
<evidence type="ECO:0000256" key="4">
    <source>
        <dbReference type="ARBA" id="ARBA00022448"/>
    </source>
</evidence>